<sequence>MSQGTTANIFFLNWAKSQLQQVYDGAY</sequence>
<name>A0A0A9FYI9_ARUDO</name>
<evidence type="ECO:0000313" key="1">
    <source>
        <dbReference type="EMBL" id="JAE17332.1"/>
    </source>
</evidence>
<accession>A0A0A9FYI9</accession>
<protein>
    <submittedName>
        <fullName evidence="1">Uncharacterized protein</fullName>
    </submittedName>
</protein>
<reference evidence="1" key="2">
    <citation type="journal article" date="2015" name="Data Brief">
        <title>Shoot transcriptome of the giant reed, Arundo donax.</title>
        <authorList>
            <person name="Barrero R.A."/>
            <person name="Guerrero F.D."/>
            <person name="Moolhuijzen P."/>
            <person name="Goolsby J.A."/>
            <person name="Tidwell J."/>
            <person name="Bellgard S.E."/>
            <person name="Bellgard M.I."/>
        </authorList>
    </citation>
    <scope>NUCLEOTIDE SEQUENCE</scope>
    <source>
        <tissue evidence="1">Shoot tissue taken approximately 20 cm above the soil surface</tissue>
    </source>
</reference>
<dbReference type="EMBL" id="GBRH01180564">
    <property type="protein sequence ID" value="JAE17332.1"/>
    <property type="molecule type" value="Transcribed_RNA"/>
</dbReference>
<dbReference type="AlphaFoldDB" id="A0A0A9FYI9"/>
<reference evidence="1" key="1">
    <citation type="submission" date="2014-09" db="EMBL/GenBank/DDBJ databases">
        <authorList>
            <person name="Magalhaes I.L.F."/>
            <person name="Oliveira U."/>
            <person name="Santos F.R."/>
            <person name="Vidigal T.H.D.A."/>
            <person name="Brescovit A.D."/>
            <person name="Santos A.J."/>
        </authorList>
    </citation>
    <scope>NUCLEOTIDE SEQUENCE</scope>
    <source>
        <tissue evidence="1">Shoot tissue taken approximately 20 cm above the soil surface</tissue>
    </source>
</reference>
<organism evidence="1">
    <name type="scientific">Arundo donax</name>
    <name type="common">Giant reed</name>
    <name type="synonym">Donax arundinaceus</name>
    <dbReference type="NCBI Taxonomy" id="35708"/>
    <lineage>
        <taxon>Eukaryota</taxon>
        <taxon>Viridiplantae</taxon>
        <taxon>Streptophyta</taxon>
        <taxon>Embryophyta</taxon>
        <taxon>Tracheophyta</taxon>
        <taxon>Spermatophyta</taxon>
        <taxon>Magnoliopsida</taxon>
        <taxon>Liliopsida</taxon>
        <taxon>Poales</taxon>
        <taxon>Poaceae</taxon>
        <taxon>PACMAD clade</taxon>
        <taxon>Arundinoideae</taxon>
        <taxon>Arundineae</taxon>
        <taxon>Arundo</taxon>
    </lineage>
</organism>
<proteinExistence type="predicted"/>